<dbReference type="OrthoDB" id="4008466at2"/>
<evidence type="ECO:0000313" key="5">
    <source>
        <dbReference type="EMBL" id="SEC41679.1"/>
    </source>
</evidence>
<comment type="similarity">
    <text evidence="2">Belongs to the carbon-nitrogen hydrolase superfamily.</text>
</comment>
<reference evidence="6" key="1">
    <citation type="submission" date="2016-10" db="EMBL/GenBank/DDBJ databases">
        <authorList>
            <person name="Varghese N."/>
        </authorList>
    </citation>
    <scope>NUCLEOTIDE SEQUENCE [LARGE SCALE GENOMIC DNA]</scope>
    <source>
        <strain evidence="6">DSM 44719</strain>
    </source>
</reference>
<feature type="region of interest" description="Disordered" evidence="3">
    <location>
        <begin position="302"/>
        <end position="333"/>
    </location>
</feature>
<evidence type="ECO:0000256" key="2">
    <source>
        <dbReference type="ARBA" id="ARBA00034122"/>
    </source>
</evidence>
<dbReference type="NCBIfam" id="TIGR03381">
    <property type="entry name" value="agmatine_aguB"/>
    <property type="match status" value="1"/>
</dbReference>
<keyword evidence="1" id="KW-0378">Hydrolase</keyword>
<dbReference type="PANTHER" id="PTHR43674:SF2">
    <property type="entry name" value="BETA-UREIDOPROPIONASE"/>
    <property type="match status" value="1"/>
</dbReference>
<dbReference type="Gene3D" id="3.60.110.10">
    <property type="entry name" value="Carbon-nitrogen hydrolase"/>
    <property type="match status" value="1"/>
</dbReference>
<dbReference type="InterPro" id="IPR017755">
    <property type="entry name" value="N-carbamoylputrescine_amidase"/>
</dbReference>
<dbReference type="EMBL" id="FNTL01000004">
    <property type="protein sequence ID" value="SEC41679.1"/>
    <property type="molecule type" value="Genomic_DNA"/>
</dbReference>
<dbReference type="Pfam" id="PF00795">
    <property type="entry name" value="CN_hydrolase"/>
    <property type="match status" value="1"/>
</dbReference>
<dbReference type="PROSITE" id="PS50263">
    <property type="entry name" value="CN_HYDROLASE"/>
    <property type="match status" value="1"/>
</dbReference>
<sequence length="333" mass="37100">MRPTPETKPLPVTVAATQFACTWDLHENLATAERLVRKAAGAGAQIIALPELFETPYFCQSLDDEYFSLAAPIDENPAVQLGRDLAHELQVVLPVSTFERDGQKYFNSVTIIDADGTILGTYRKTHIPEGPGYHEKFYFNPGDTGVRAWRTRYATIGVGICWDQWFVESARIMALQGAEILLYPTAIGSSPTPNDHHGDHSTEPGDLQNTELRHTHWQTVQRGHAAANMMPIVAANRIGVETQGTTHIEFFGQSFITNQRGEVVEELSNDREGVILHEFDLEKLRTQRASWGLFRDRRPSAYTDLTAGSYPPSNRTTPLSPHRNRASVSSSTI</sequence>
<evidence type="ECO:0000313" key="6">
    <source>
        <dbReference type="Proteomes" id="UP000183407"/>
    </source>
</evidence>
<evidence type="ECO:0000259" key="4">
    <source>
        <dbReference type="PROSITE" id="PS50263"/>
    </source>
</evidence>
<dbReference type="SUPFAM" id="SSF56317">
    <property type="entry name" value="Carbon-nitrogen hydrolase"/>
    <property type="match status" value="1"/>
</dbReference>
<accession>A0A1H4SC68</accession>
<dbReference type="Proteomes" id="UP000183407">
    <property type="component" value="Unassembled WGS sequence"/>
</dbReference>
<dbReference type="InterPro" id="IPR036526">
    <property type="entry name" value="C-N_Hydrolase_sf"/>
</dbReference>
<dbReference type="CDD" id="cd07573">
    <property type="entry name" value="CPA"/>
    <property type="match status" value="1"/>
</dbReference>
<name>A0A1H4SC68_RHOJO</name>
<proteinExistence type="inferred from homology"/>
<dbReference type="AlphaFoldDB" id="A0A1H4SC68"/>
<dbReference type="InterPro" id="IPR050345">
    <property type="entry name" value="Aliph_Amidase/BUP"/>
</dbReference>
<dbReference type="GO" id="GO:0033388">
    <property type="term" value="P:putrescine biosynthetic process from arginine"/>
    <property type="evidence" value="ECO:0007669"/>
    <property type="project" value="TreeGrafter"/>
</dbReference>
<organism evidence="5 6">
    <name type="scientific">Rhodococcus jostii</name>
    <dbReference type="NCBI Taxonomy" id="132919"/>
    <lineage>
        <taxon>Bacteria</taxon>
        <taxon>Bacillati</taxon>
        <taxon>Actinomycetota</taxon>
        <taxon>Actinomycetes</taxon>
        <taxon>Mycobacteriales</taxon>
        <taxon>Nocardiaceae</taxon>
        <taxon>Rhodococcus</taxon>
    </lineage>
</organism>
<protein>
    <submittedName>
        <fullName evidence="5">N-carbamoylputrescine amidase</fullName>
    </submittedName>
</protein>
<gene>
    <name evidence="5" type="ORF">SAMN04490220_1585</name>
</gene>
<dbReference type="InterPro" id="IPR003010">
    <property type="entry name" value="C-N_Hydrolase"/>
</dbReference>
<evidence type="ECO:0000256" key="1">
    <source>
        <dbReference type="ARBA" id="ARBA00022801"/>
    </source>
</evidence>
<dbReference type="RefSeq" id="WP_083400426.1">
    <property type="nucleotide sequence ID" value="NZ_FNTL01000004.1"/>
</dbReference>
<dbReference type="GO" id="GO:0050126">
    <property type="term" value="F:N-carbamoylputrescine amidase activity"/>
    <property type="evidence" value="ECO:0007669"/>
    <property type="project" value="InterPro"/>
</dbReference>
<feature type="domain" description="CN hydrolase" evidence="4">
    <location>
        <begin position="12"/>
        <end position="281"/>
    </location>
</feature>
<dbReference type="PANTHER" id="PTHR43674">
    <property type="entry name" value="NITRILASE C965.09-RELATED"/>
    <property type="match status" value="1"/>
</dbReference>
<evidence type="ECO:0000256" key="3">
    <source>
        <dbReference type="SAM" id="MobiDB-lite"/>
    </source>
</evidence>